<accession>A0A8C6WIM4</accession>
<reference evidence="2" key="2">
    <citation type="submission" date="2025-09" db="UniProtKB">
        <authorList>
            <consortium name="Ensembl"/>
        </authorList>
    </citation>
    <scope>IDENTIFICATION</scope>
</reference>
<evidence type="ECO:0000256" key="1">
    <source>
        <dbReference type="SAM" id="SignalP"/>
    </source>
</evidence>
<dbReference type="Proteomes" id="UP000694523">
    <property type="component" value="Unplaced"/>
</dbReference>
<proteinExistence type="predicted"/>
<dbReference type="AlphaFoldDB" id="A0A8C6WIM4"/>
<keyword evidence="3" id="KW-1185">Reference proteome</keyword>
<feature type="chain" id="PRO_5034619426" evidence="1">
    <location>
        <begin position="19"/>
        <end position="87"/>
    </location>
</feature>
<organism evidence="2 3">
    <name type="scientific">Neogobius melanostomus</name>
    <name type="common">round goby</name>
    <dbReference type="NCBI Taxonomy" id="47308"/>
    <lineage>
        <taxon>Eukaryota</taxon>
        <taxon>Metazoa</taxon>
        <taxon>Chordata</taxon>
        <taxon>Craniata</taxon>
        <taxon>Vertebrata</taxon>
        <taxon>Euteleostomi</taxon>
        <taxon>Actinopterygii</taxon>
        <taxon>Neopterygii</taxon>
        <taxon>Teleostei</taxon>
        <taxon>Neoteleostei</taxon>
        <taxon>Acanthomorphata</taxon>
        <taxon>Gobiaria</taxon>
        <taxon>Gobiiformes</taxon>
        <taxon>Gobioidei</taxon>
        <taxon>Gobiidae</taxon>
        <taxon>Benthophilinae</taxon>
        <taxon>Neogobiini</taxon>
        <taxon>Neogobius</taxon>
    </lineage>
</organism>
<reference evidence="2" key="1">
    <citation type="submission" date="2025-08" db="UniProtKB">
        <authorList>
            <consortium name="Ensembl"/>
        </authorList>
    </citation>
    <scope>IDENTIFICATION</scope>
</reference>
<evidence type="ECO:0000313" key="3">
    <source>
        <dbReference type="Proteomes" id="UP000694523"/>
    </source>
</evidence>
<protein>
    <submittedName>
        <fullName evidence="2">Uncharacterized protein</fullName>
    </submittedName>
</protein>
<sequence>DMSFWSCLFCLTFPPHRCLLVSSVLVSFPVSQVAGVDGDRGFDFQLGHFHPIIENTEKLLRLLIFSQAAKERSLEGDKNYMRNKLKS</sequence>
<feature type="signal peptide" evidence="1">
    <location>
        <begin position="1"/>
        <end position="18"/>
    </location>
</feature>
<keyword evidence="1" id="KW-0732">Signal</keyword>
<name>A0A8C6WIM4_9GOBI</name>
<evidence type="ECO:0000313" key="2">
    <source>
        <dbReference type="Ensembl" id="ENSNMLP00000009688.1"/>
    </source>
</evidence>
<dbReference type="Ensembl" id="ENSNMLT00000010946.1">
    <property type="protein sequence ID" value="ENSNMLP00000009688.1"/>
    <property type="gene ID" value="ENSNMLG00000006729.1"/>
</dbReference>